<dbReference type="Pfam" id="PF11734">
    <property type="entry name" value="TilS_C"/>
    <property type="match status" value="1"/>
</dbReference>
<comment type="subcellular location">
    <subcellularLocation>
        <location evidence="1 8">Cytoplasm</location>
    </subcellularLocation>
</comment>
<evidence type="ECO:0000256" key="5">
    <source>
        <dbReference type="ARBA" id="ARBA00022741"/>
    </source>
</evidence>
<sequence length="419" mass="49046">MDSMLLLHLMVQLFPHQVRAIYVNHQLQTASDDWADFVAQQCTTLQIPYILQTVQVAEGNLENQARQARYDAYLQHLQTNEVLVLAHHQQDQAETLILRLLSGAGVAGLSAMQAVDYREQLTIWRPLLETSREQICQWVEQLKIAYINDPTNLDTHYDRAWCRHELWHILQSRYPKMQQAVARTSYLMQDANEILNEVLQQDLIFCGDAERLDLIKLKQLSLARQRQLLSTWMKGEELYRPAFEMVLRLQDEVIESKTDAQAALHWNHFYYLRYQNHLYRVEQKQYLAAKSAPLLPEQELQFQLHQQLQFTSGVFQVERFKIGLSYALFDRKLTLKPRLGGEKIHLYGRMGTWPLKKAIQEAHIFPWKRHTIQILSVDNVMLGVFTPNGFWLAQSEYCEVGGWQPNLISKIKTKVECDS</sequence>
<reference evidence="11" key="1">
    <citation type="journal article" date="2020" name="MBio">
        <title>Horizontal gene transfer to a defensive symbiont with a reduced genome amongst a multipartite beetle microbiome.</title>
        <authorList>
            <person name="Waterworth S.C."/>
            <person name="Florez L.V."/>
            <person name="Rees E.R."/>
            <person name="Hertweck C."/>
            <person name="Kaltenpoth M."/>
            <person name="Kwan J.C."/>
        </authorList>
    </citation>
    <scope>NUCLEOTIDE SEQUENCE [LARGE SCALE GENOMIC DNA]</scope>
</reference>
<evidence type="ECO:0000256" key="1">
    <source>
        <dbReference type="ARBA" id="ARBA00004496"/>
    </source>
</evidence>
<dbReference type="Proteomes" id="UP000490535">
    <property type="component" value="Unassembled WGS sequence"/>
</dbReference>
<dbReference type="SUPFAM" id="SSF52402">
    <property type="entry name" value="Adenine nucleotide alpha hydrolases-like"/>
    <property type="match status" value="1"/>
</dbReference>
<dbReference type="InterPro" id="IPR015262">
    <property type="entry name" value="tRNA_Ile_lys_synt_subst-bd"/>
</dbReference>
<dbReference type="PANTHER" id="PTHR43033:SF1">
    <property type="entry name" value="TRNA(ILE)-LYSIDINE SYNTHASE-RELATED"/>
    <property type="match status" value="1"/>
</dbReference>
<protein>
    <recommendedName>
        <fullName evidence="8">tRNA(Ile)-lysidine synthase</fullName>
        <ecNumber evidence="8">6.3.4.19</ecNumber>
    </recommendedName>
    <alternativeName>
        <fullName evidence="8">tRNA(Ile)-2-lysyl-cytidine synthase</fullName>
    </alternativeName>
    <alternativeName>
        <fullName evidence="8">tRNA(Ile)-lysidine synthetase</fullName>
    </alternativeName>
</protein>
<dbReference type="HAMAP" id="MF_01161">
    <property type="entry name" value="tRNA_Ile_lys_synt"/>
    <property type="match status" value="1"/>
</dbReference>
<dbReference type="NCBIfam" id="TIGR02432">
    <property type="entry name" value="lysidine_TilS_N"/>
    <property type="match status" value="1"/>
</dbReference>
<evidence type="ECO:0000256" key="7">
    <source>
        <dbReference type="ARBA" id="ARBA00048539"/>
    </source>
</evidence>
<evidence type="ECO:0000256" key="4">
    <source>
        <dbReference type="ARBA" id="ARBA00022694"/>
    </source>
</evidence>
<dbReference type="NCBIfam" id="TIGR02433">
    <property type="entry name" value="lysidine_TilS_C"/>
    <property type="match status" value="1"/>
</dbReference>
<comment type="function">
    <text evidence="8">Ligates lysine onto the cytidine present at position 34 of the AUA codon-specific tRNA(Ile) that contains the anticodon CAU, in an ATP-dependent manner. Cytidine is converted to lysidine, thus changing the amino acid specificity of the tRNA from methionine to isoleucine.</text>
</comment>
<dbReference type="Pfam" id="PF01171">
    <property type="entry name" value="ATP_bind_3"/>
    <property type="match status" value="1"/>
</dbReference>
<evidence type="ECO:0000259" key="9">
    <source>
        <dbReference type="SMART" id="SM00977"/>
    </source>
</evidence>
<dbReference type="InterPro" id="IPR011063">
    <property type="entry name" value="TilS/TtcA_N"/>
</dbReference>
<dbReference type="InterPro" id="IPR012094">
    <property type="entry name" value="tRNA_Ile_lys_synt"/>
</dbReference>
<dbReference type="InterPro" id="IPR014729">
    <property type="entry name" value="Rossmann-like_a/b/a_fold"/>
</dbReference>
<keyword evidence="5" id="KW-0547">Nucleotide-binding</keyword>
<dbReference type="PANTHER" id="PTHR43033">
    <property type="entry name" value="TRNA(ILE)-LYSIDINE SYNTHASE-RELATED"/>
    <property type="match status" value="1"/>
</dbReference>
<dbReference type="SUPFAM" id="SSF82829">
    <property type="entry name" value="MesJ substrate recognition domain-like"/>
    <property type="match status" value="1"/>
</dbReference>
<evidence type="ECO:0000256" key="8">
    <source>
        <dbReference type="HAMAP-Rule" id="MF_01161"/>
    </source>
</evidence>
<dbReference type="GO" id="GO:0032267">
    <property type="term" value="F:tRNA(Ile)-lysidine synthase activity"/>
    <property type="evidence" value="ECO:0007669"/>
    <property type="project" value="UniProtKB-EC"/>
</dbReference>
<proteinExistence type="inferred from homology"/>
<comment type="catalytic activity">
    <reaction evidence="7 8">
        <text>cytidine(34) in tRNA(Ile2) + L-lysine + ATP = lysidine(34) in tRNA(Ile2) + AMP + diphosphate + H(+)</text>
        <dbReference type="Rhea" id="RHEA:43744"/>
        <dbReference type="Rhea" id="RHEA-COMP:10625"/>
        <dbReference type="Rhea" id="RHEA-COMP:10670"/>
        <dbReference type="ChEBI" id="CHEBI:15378"/>
        <dbReference type="ChEBI" id="CHEBI:30616"/>
        <dbReference type="ChEBI" id="CHEBI:32551"/>
        <dbReference type="ChEBI" id="CHEBI:33019"/>
        <dbReference type="ChEBI" id="CHEBI:82748"/>
        <dbReference type="ChEBI" id="CHEBI:83665"/>
        <dbReference type="ChEBI" id="CHEBI:456215"/>
        <dbReference type="EC" id="6.3.4.19"/>
    </reaction>
</comment>
<keyword evidence="6" id="KW-0067">ATP-binding</keyword>
<dbReference type="Pfam" id="PF09179">
    <property type="entry name" value="TilS"/>
    <property type="match status" value="1"/>
</dbReference>
<dbReference type="SUPFAM" id="SSF56037">
    <property type="entry name" value="PheT/TilS domain"/>
    <property type="match status" value="1"/>
</dbReference>
<evidence type="ECO:0000256" key="6">
    <source>
        <dbReference type="ARBA" id="ARBA00022840"/>
    </source>
</evidence>
<dbReference type="Gene3D" id="3.40.50.620">
    <property type="entry name" value="HUPs"/>
    <property type="match status" value="1"/>
</dbReference>
<dbReference type="InterPro" id="IPR012795">
    <property type="entry name" value="tRNA_Ile_lys_synt_N"/>
</dbReference>
<dbReference type="GO" id="GO:0005737">
    <property type="term" value="C:cytoplasm"/>
    <property type="evidence" value="ECO:0007669"/>
    <property type="project" value="UniProtKB-SubCell"/>
</dbReference>
<keyword evidence="3 8" id="KW-0436">Ligase</keyword>
<evidence type="ECO:0000313" key="10">
    <source>
        <dbReference type="EMBL" id="KAF1022842.1"/>
    </source>
</evidence>
<comment type="similarity">
    <text evidence="8">Belongs to the tRNA(Ile)-lysidine synthase family.</text>
</comment>
<dbReference type="EC" id="6.3.4.19" evidence="8"/>
<evidence type="ECO:0000256" key="3">
    <source>
        <dbReference type="ARBA" id="ARBA00022598"/>
    </source>
</evidence>
<dbReference type="CDD" id="cd01992">
    <property type="entry name" value="TilS_N"/>
    <property type="match status" value="1"/>
</dbReference>
<keyword evidence="4 8" id="KW-0819">tRNA processing</keyword>
<dbReference type="SMART" id="SM00977">
    <property type="entry name" value="TilS_C"/>
    <property type="match status" value="1"/>
</dbReference>
<dbReference type="GO" id="GO:0006400">
    <property type="term" value="P:tRNA modification"/>
    <property type="evidence" value="ECO:0007669"/>
    <property type="project" value="UniProtKB-UniRule"/>
</dbReference>
<comment type="caution">
    <text evidence="10">The sequence shown here is derived from an EMBL/GenBank/DDBJ whole genome shotgun (WGS) entry which is preliminary data.</text>
</comment>
<gene>
    <name evidence="8 10" type="primary">tilS</name>
    <name evidence="10" type="ORF">GAK29_03099</name>
</gene>
<name>A0A833PDV9_ACIBZ</name>
<feature type="domain" description="Lysidine-tRNA(Ile) synthetase C-terminal" evidence="9">
    <location>
        <begin position="333"/>
        <end position="407"/>
    </location>
</feature>
<evidence type="ECO:0000313" key="11">
    <source>
        <dbReference type="Proteomes" id="UP000490535"/>
    </source>
</evidence>
<accession>A0A833PDV9</accession>
<dbReference type="EMBL" id="WNDP01000086">
    <property type="protein sequence ID" value="KAF1022842.1"/>
    <property type="molecule type" value="Genomic_DNA"/>
</dbReference>
<dbReference type="Gene3D" id="1.20.59.20">
    <property type="match status" value="1"/>
</dbReference>
<dbReference type="GO" id="GO:0005524">
    <property type="term" value="F:ATP binding"/>
    <property type="evidence" value="ECO:0007669"/>
    <property type="project" value="UniProtKB-KW"/>
</dbReference>
<comment type="caution">
    <text evidence="8">Lacks conserved residue(s) required for the propagation of feature annotation.</text>
</comment>
<keyword evidence="2 8" id="KW-0963">Cytoplasm</keyword>
<evidence type="ECO:0000256" key="2">
    <source>
        <dbReference type="ARBA" id="ARBA00022490"/>
    </source>
</evidence>
<organism evidence="10 11">
    <name type="scientific">Acinetobacter bereziniae</name>
    <name type="common">Acinetobacter genomosp. 10</name>
    <dbReference type="NCBI Taxonomy" id="106648"/>
    <lineage>
        <taxon>Bacteria</taxon>
        <taxon>Pseudomonadati</taxon>
        <taxon>Pseudomonadota</taxon>
        <taxon>Gammaproteobacteria</taxon>
        <taxon>Moraxellales</taxon>
        <taxon>Moraxellaceae</taxon>
        <taxon>Acinetobacter</taxon>
    </lineage>
</organism>
<dbReference type="AlphaFoldDB" id="A0A833PDV9"/>
<dbReference type="InterPro" id="IPR012796">
    <property type="entry name" value="Lysidine-tRNA-synth_C"/>
</dbReference>